<comment type="pathway">
    <text evidence="1 4">Glycan biosynthesis; trehalose biosynthesis.</text>
</comment>
<accession>A0ABU3D8Y6</accession>
<evidence type="ECO:0000256" key="3">
    <source>
        <dbReference type="ARBA" id="ARBA00022801"/>
    </source>
</evidence>
<dbReference type="InterPro" id="IPR003337">
    <property type="entry name" value="Trehalose_PPase"/>
</dbReference>
<dbReference type="NCBIfam" id="TIGR00685">
    <property type="entry name" value="T6PP"/>
    <property type="match status" value="1"/>
</dbReference>
<dbReference type="InterPro" id="IPR044651">
    <property type="entry name" value="OTSB-like"/>
</dbReference>
<gene>
    <name evidence="5" type="primary">otsB</name>
    <name evidence="5" type="ORF">RM539_15525</name>
</gene>
<dbReference type="PANTHER" id="PTHR43768">
    <property type="entry name" value="TREHALOSE 6-PHOSPHATE PHOSPHATASE"/>
    <property type="match status" value="1"/>
</dbReference>
<evidence type="ECO:0000313" key="6">
    <source>
        <dbReference type="Proteomes" id="UP001262582"/>
    </source>
</evidence>
<comment type="function">
    <text evidence="4">Removes the phosphate from trehalose 6-phosphate to produce free trehalose.</text>
</comment>
<name>A0ABU3D8Y6_9FLAO</name>
<evidence type="ECO:0000313" key="5">
    <source>
        <dbReference type="EMBL" id="MDT0677993.1"/>
    </source>
</evidence>
<dbReference type="NCBIfam" id="TIGR01484">
    <property type="entry name" value="HAD-SF-IIB"/>
    <property type="match status" value="1"/>
</dbReference>
<sequence length="260" mass="29611">MSHQLPSALEHGKELRDKFQQEKALLFLDFDGTLAPIVEHHEDAAISEKMRDLVLRLSKVYPAAVVSGRGMKDVSQRVNIPELYYAGSHGFEISGPGNFLKENDEAQKVLPTFDEIEPLLHEELSDIAGVDFERKKFTLAIHYRKVKEEMTDEVHDRVAASLKDYPDLKKADGKKVIEIRPSIDWHKGKAVEFLKEQLGEKDQNYSVYIGDDVTDEDAFKYVQNGLGILVGDHGHQTSADYSLKNIDEVEQFFRLLLEKQ</sequence>
<dbReference type="Gene3D" id="3.40.50.1000">
    <property type="entry name" value="HAD superfamily/HAD-like"/>
    <property type="match status" value="1"/>
</dbReference>
<dbReference type="InterPro" id="IPR036412">
    <property type="entry name" value="HAD-like_sf"/>
</dbReference>
<dbReference type="EC" id="3.1.3.12" evidence="4"/>
<dbReference type="Proteomes" id="UP001262582">
    <property type="component" value="Unassembled WGS sequence"/>
</dbReference>
<dbReference type="EMBL" id="JAVRHK010000014">
    <property type="protein sequence ID" value="MDT0677993.1"/>
    <property type="molecule type" value="Genomic_DNA"/>
</dbReference>
<organism evidence="5 6">
    <name type="scientific">Autumnicola musiva</name>
    <dbReference type="NCBI Taxonomy" id="3075589"/>
    <lineage>
        <taxon>Bacteria</taxon>
        <taxon>Pseudomonadati</taxon>
        <taxon>Bacteroidota</taxon>
        <taxon>Flavobacteriia</taxon>
        <taxon>Flavobacteriales</taxon>
        <taxon>Flavobacteriaceae</taxon>
        <taxon>Autumnicola</taxon>
    </lineage>
</organism>
<comment type="cofactor">
    <cofactor evidence="4">
        <name>Mg(2+)</name>
        <dbReference type="ChEBI" id="CHEBI:18420"/>
    </cofactor>
</comment>
<dbReference type="SUPFAM" id="SSF56784">
    <property type="entry name" value="HAD-like"/>
    <property type="match status" value="1"/>
</dbReference>
<reference evidence="5 6" key="1">
    <citation type="submission" date="2023-09" db="EMBL/GenBank/DDBJ databases">
        <authorList>
            <person name="Rey-Velasco X."/>
        </authorList>
    </citation>
    <scope>NUCLEOTIDE SEQUENCE [LARGE SCALE GENOMIC DNA]</scope>
    <source>
        <strain evidence="5 6">F117</strain>
    </source>
</reference>
<dbReference type="PANTHER" id="PTHR43768:SF3">
    <property type="entry name" value="TREHALOSE 6-PHOSPHATE PHOSPHATASE"/>
    <property type="match status" value="1"/>
</dbReference>
<evidence type="ECO:0000256" key="4">
    <source>
        <dbReference type="RuleBase" id="RU361117"/>
    </source>
</evidence>
<keyword evidence="6" id="KW-1185">Reference proteome</keyword>
<dbReference type="Gene3D" id="3.30.70.1020">
    <property type="entry name" value="Trehalose-6-phosphate phosphatase related protein, domain 2"/>
    <property type="match status" value="1"/>
</dbReference>
<comment type="similarity">
    <text evidence="2 4">Belongs to the trehalose phosphatase family.</text>
</comment>
<proteinExistence type="inferred from homology"/>
<dbReference type="InterPro" id="IPR006379">
    <property type="entry name" value="HAD-SF_hydro_IIB"/>
</dbReference>
<dbReference type="RefSeq" id="WP_311504333.1">
    <property type="nucleotide sequence ID" value="NZ_JAVRHK010000014.1"/>
</dbReference>
<dbReference type="InterPro" id="IPR023214">
    <property type="entry name" value="HAD_sf"/>
</dbReference>
<comment type="caution">
    <text evidence="5">The sequence shown here is derived from an EMBL/GenBank/DDBJ whole genome shotgun (WGS) entry which is preliminary data.</text>
</comment>
<dbReference type="GO" id="GO:0004805">
    <property type="term" value="F:trehalose-phosphatase activity"/>
    <property type="evidence" value="ECO:0007669"/>
    <property type="project" value="UniProtKB-EC"/>
</dbReference>
<keyword evidence="4" id="KW-0460">Magnesium</keyword>
<evidence type="ECO:0000256" key="2">
    <source>
        <dbReference type="ARBA" id="ARBA00008770"/>
    </source>
</evidence>
<keyword evidence="3 4" id="KW-0378">Hydrolase</keyword>
<keyword evidence="4" id="KW-0479">Metal-binding</keyword>
<protein>
    <recommendedName>
        <fullName evidence="4">Trehalose 6-phosphate phosphatase</fullName>
        <ecNumber evidence="4">3.1.3.12</ecNumber>
    </recommendedName>
</protein>
<evidence type="ECO:0000256" key="1">
    <source>
        <dbReference type="ARBA" id="ARBA00005199"/>
    </source>
</evidence>
<dbReference type="Pfam" id="PF02358">
    <property type="entry name" value="Trehalose_PPase"/>
    <property type="match status" value="1"/>
</dbReference>
<comment type="catalytic activity">
    <reaction evidence="4">
        <text>alpha,alpha-trehalose 6-phosphate + H2O = alpha,alpha-trehalose + phosphate</text>
        <dbReference type="Rhea" id="RHEA:23420"/>
        <dbReference type="ChEBI" id="CHEBI:15377"/>
        <dbReference type="ChEBI" id="CHEBI:16551"/>
        <dbReference type="ChEBI" id="CHEBI:43474"/>
        <dbReference type="ChEBI" id="CHEBI:58429"/>
        <dbReference type="EC" id="3.1.3.12"/>
    </reaction>
</comment>